<keyword evidence="1" id="KW-0778">Tellurium resistance</keyword>
<gene>
    <name evidence="3" type="ORF">GCM10011328_32990</name>
</gene>
<comment type="caution">
    <text evidence="3">The sequence shown here is derived from an EMBL/GenBank/DDBJ whole genome shotgun (WGS) entry which is preliminary data.</text>
</comment>
<proteinExistence type="predicted"/>
<feature type="domain" description="TerD" evidence="2">
    <location>
        <begin position="1"/>
        <end position="179"/>
    </location>
</feature>
<dbReference type="EMBL" id="BMFZ01000009">
    <property type="protein sequence ID" value="GGA54917.1"/>
    <property type="molecule type" value="Genomic_DNA"/>
</dbReference>
<name>A0ABQ1H0T2_9GAMM</name>
<accession>A0ABQ1H0T2</accession>
<organism evidence="3 4">
    <name type="scientific">Hafnia psychrotolerans</name>
    <dbReference type="NCBI Taxonomy" id="1477018"/>
    <lineage>
        <taxon>Bacteria</taxon>
        <taxon>Pseudomonadati</taxon>
        <taxon>Pseudomonadota</taxon>
        <taxon>Gammaproteobacteria</taxon>
        <taxon>Enterobacterales</taxon>
        <taxon>Hafniaceae</taxon>
        <taxon>Hafnia</taxon>
    </lineage>
</organism>
<reference evidence="4" key="1">
    <citation type="journal article" date="2019" name="Int. J. Syst. Evol. Microbiol.">
        <title>The Global Catalogue of Microorganisms (GCM) 10K type strain sequencing project: providing services to taxonomists for standard genome sequencing and annotation.</title>
        <authorList>
            <consortium name="The Broad Institute Genomics Platform"/>
            <consortium name="The Broad Institute Genome Sequencing Center for Infectious Disease"/>
            <person name="Wu L."/>
            <person name="Ma J."/>
        </authorList>
    </citation>
    <scope>NUCLEOTIDE SEQUENCE [LARGE SCALE GENOMIC DNA]</scope>
    <source>
        <strain evidence="4">CGMCC 1.12806</strain>
    </source>
</reference>
<dbReference type="CDD" id="cd06974">
    <property type="entry name" value="TerD_like"/>
    <property type="match status" value="1"/>
</dbReference>
<evidence type="ECO:0000313" key="4">
    <source>
        <dbReference type="Proteomes" id="UP000627464"/>
    </source>
</evidence>
<evidence type="ECO:0000259" key="2">
    <source>
        <dbReference type="Pfam" id="PF02342"/>
    </source>
</evidence>
<evidence type="ECO:0000313" key="3">
    <source>
        <dbReference type="EMBL" id="GGA54917.1"/>
    </source>
</evidence>
<dbReference type="InterPro" id="IPR003325">
    <property type="entry name" value="TerD"/>
</dbReference>
<dbReference type="InterPro" id="IPR051324">
    <property type="entry name" value="Stress/Tellurium_Resist"/>
</dbReference>
<keyword evidence="4" id="KW-1185">Reference proteome</keyword>
<dbReference type="Proteomes" id="UP000627464">
    <property type="component" value="Unassembled WGS sequence"/>
</dbReference>
<evidence type="ECO:0000256" key="1">
    <source>
        <dbReference type="ARBA" id="ARBA00022686"/>
    </source>
</evidence>
<sequence>MAISLSKNQSVSLAKESGASVTAVHIGLGWDAAKSKGLFGLFGGGGGEIDLDASCVMLDSDGEAVDTIWFRKLQSSCGSVKHSGDNRTGAGDGDDEVILIDLSRVPSDVEHLAFTVNSFTGQNFTKVENASVRILDQRSKELANFNLSEKGAHSALFIASLSRKGNDWSFKAHGQTSDGRTVESMLPLVIRELVG</sequence>
<protein>
    <submittedName>
        <fullName evidence="3">Tellurium resistance protein TerZ</fullName>
    </submittedName>
</protein>
<dbReference type="Pfam" id="PF02342">
    <property type="entry name" value="TerD"/>
    <property type="match status" value="1"/>
</dbReference>
<dbReference type="RefSeq" id="WP_188474633.1">
    <property type="nucleotide sequence ID" value="NZ_BMFZ01000009.1"/>
</dbReference>
<dbReference type="Gene3D" id="2.60.60.30">
    <property type="entry name" value="sav2460 like domains"/>
    <property type="match status" value="1"/>
</dbReference>
<dbReference type="PANTHER" id="PTHR32097:SF17">
    <property type="entry name" value="CAMP-BINDING PROTEIN 1-RELATED"/>
    <property type="match status" value="1"/>
</dbReference>
<dbReference type="PANTHER" id="PTHR32097">
    <property type="entry name" value="CAMP-BINDING PROTEIN 1-RELATED"/>
    <property type="match status" value="1"/>
</dbReference>